<comment type="caution">
    <text evidence="6">The sequence shown here is derived from an EMBL/GenBank/DDBJ whole genome shotgun (WGS) entry which is preliminary data.</text>
</comment>
<dbReference type="EMBL" id="JBHSXS010000062">
    <property type="protein sequence ID" value="MFC6886872.1"/>
    <property type="molecule type" value="Genomic_DNA"/>
</dbReference>
<gene>
    <name evidence="6" type="ORF">ACFQKB_44405</name>
</gene>
<protein>
    <submittedName>
        <fullName evidence="6">FG-GAP-like repeat-containing protein</fullName>
    </submittedName>
</protein>
<evidence type="ECO:0000256" key="2">
    <source>
        <dbReference type="ARBA" id="ARBA00022737"/>
    </source>
</evidence>
<evidence type="ECO:0000313" key="7">
    <source>
        <dbReference type="Proteomes" id="UP001596380"/>
    </source>
</evidence>
<proteinExistence type="predicted"/>
<dbReference type="InterPro" id="IPR028994">
    <property type="entry name" value="Integrin_alpha_N"/>
</dbReference>
<organism evidence="6 7">
    <name type="scientific">Actinomadura yumaensis</name>
    <dbReference type="NCBI Taxonomy" id="111807"/>
    <lineage>
        <taxon>Bacteria</taxon>
        <taxon>Bacillati</taxon>
        <taxon>Actinomycetota</taxon>
        <taxon>Actinomycetes</taxon>
        <taxon>Streptosporangiales</taxon>
        <taxon>Thermomonosporaceae</taxon>
        <taxon>Actinomadura</taxon>
    </lineage>
</organism>
<keyword evidence="1 5" id="KW-0732">Signal</keyword>
<keyword evidence="4" id="KW-0325">Glycoprotein</keyword>
<evidence type="ECO:0000256" key="5">
    <source>
        <dbReference type="SAM" id="SignalP"/>
    </source>
</evidence>
<dbReference type="Proteomes" id="UP001596380">
    <property type="component" value="Unassembled WGS sequence"/>
</dbReference>
<sequence>MRTRFLPAAVAASTVAALGGLGMAVLAPAASAAAPAKPFDFNGDGYRDLAIGSPNGKVSGKKAAGFVTVTFGSASGLNTAKRQVLHQDTAGVGGAAEANDHFGYAVSSADLDRDGYAELVVGVPDEDADGKTDVGAFTVFWGTKSGLSTQAATVAPQDGATGSRAGLSLAGGDFNRGGYGDFAYTGATGWGWYSYEPPAARTARANGAAFVQHAMPAPRKRAGARAAAAPRPVTARVQAAYVTNSTYPGVLLGWNDPGAPEPGDRNVVALFERGETPDTLTPTSAYSMEPGSLASGDFNGDGFGDVAIGRPAVSDAHPGGEVQIIPGTAQGFGTDVSVIDADTPGVPGGVVSGARFGADLAAGDVNKDGKADLAIGVPGYKSGSAASAGGTYLLFGSATGVTGTGTQWLSQSTAGVPGGSEANDRFGTQVTLLDHTKDGNADLVVGAPGENGTEGAITFVKGRANGVVPVTGAVSYGPGTFKVGGLSAQLGLWISD</sequence>
<dbReference type="InterPro" id="IPR000413">
    <property type="entry name" value="Integrin_alpha"/>
</dbReference>
<keyword evidence="7" id="KW-1185">Reference proteome</keyword>
<dbReference type="InterPro" id="IPR013519">
    <property type="entry name" value="Int_alpha_beta-p"/>
</dbReference>
<feature type="signal peptide" evidence="5">
    <location>
        <begin position="1"/>
        <end position="32"/>
    </location>
</feature>
<evidence type="ECO:0000256" key="1">
    <source>
        <dbReference type="ARBA" id="ARBA00022729"/>
    </source>
</evidence>
<reference evidence="7" key="1">
    <citation type="journal article" date="2019" name="Int. J. Syst. Evol. Microbiol.">
        <title>The Global Catalogue of Microorganisms (GCM) 10K type strain sequencing project: providing services to taxonomists for standard genome sequencing and annotation.</title>
        <authorList>
            <consortium name="The Broad Institute Genomics Platform"/>
            <consortium name="The Broad Institute Genome Sequencing Center for Infectious Disease"/>
            <person name="Wu L."/>
            <person name="Ma J."/>
        </authorList>
    </citation>
    <scope>NUCLEOTIDE SEQUENCE [LARGE SCALE GENOMIC DNA]</scope>
    <source>
        <strain evidence="7">JCM 3369</strain>
    </source>
</reference>
<dbReference type="Gene3D" id="2.130.10.130">
    <property type="entry name" value="Integrin alpha, N-terminal"/>
    <property type="match status" value="4"/>
</dbReference>
<evidence type="ECO:0000256" key="3">
    <source>
        <dbReference type="ARBA" id="ARBA00022801"/>
    </source>
</evidence>
<dbReference type="PRINTS" id="PR01185">
    <property type="entry name" value="INTEGRINA"/>
</dbReference>
<keyword evidence="3" id="KW-0378">Hydrolase</keyword>
<name>A0ABW2CZJ8_9ACTN</name>
<dbReference type="SMART" id="SM00191">
    <property type="entry name" value="Int_alpha"/>
    <property type="match status" value="6"/>
</dbReference>
<evidence type="ECO:0000313" key="6">
    <source>
        <dbReference type="EMBL" id="MFC6886872.1"/>
    </source>
</evidence>
<keyword evidence="2" id="KW-0677">Repeat</keyword>
<feature type="chain" id="PRO_5046321782" evidence="5">
    <location>
        <begin position="33"/>
        <end position="496"/>
    </location>
</feature>
<dbReference type="PANTHER" id="PTHR23221">
    <property type="entry name" value="GLYCOSYLPHOSPHATIDYLINOSITOL PHOSPHOLIPASE D"/>
    <property type="match status" value="1"/>
</dbReference>
<evidence type="ECO:0000256" key="4">
    <source>
        <dbReference type="ARBA" id="ARBA00023180"/>
    </source>
</evidence>
<accession>A0ABW2CZJ8</accession>
<dbReference type="InterPro" id="IPR013517">
    <property type="entry name" value="FG-GAP"/>
</dbReference>
<dbReference type="PANTHER" id="PTHR23221:SF7">
    <property type="entry name" value="PHOSPHATIDYLINOSITOL-GLYCAN-SPECIFIC PHOSPHOLIPASE D"/>
    <property type="match status" value="1"/>
</dbReference>
<dbReference type="RefSeq" id="WP_160821128.1">
    <property type="nucleotide sequence ID" value="NZ_JBHSXE010000001.1"/>
</dbReference>
<dbReference type="PROSITE" id="PS51470">
    <property type="entry name" value="FG_GAP"/>
    <property type="match status" value="4"/>
</dbReference>
<dbReference type="Pfam" id="PF01839">
    <property type="entry name" value="FG-GAP"/>
    <property type="match status" value="5"/>
</dbReference>
<dbReference type="SUPFAM" id="SSF69318">
    <property type="entry name" value="Integrin alpha N-terminal domain"/>
    <property type="match status" value="1"/>
</dbReference>